<dbReference type="RefSeq" id="WP_114832460.1">
    <property type="nucleotide sequence ID" value="NZ_QQTO01000030.1"/>
</dbReference>
<comment type="caution">
    <text evidence="11">The sequence shown here is derived from an EMBL/GenBank/DDBJ whole genome shotgun (WGS) entry which is preliminary data.</text>
</comment>
<evidence type="ECO:0000256" key="2">
    <source>
        <dbReference type="ARBA" id="ARBA00022448"/>
    </source>
</evidence>
<evidence type="ECO:0000256" key="1">
    <source>
        <dbReference type="ARBA" id="ARBA00004429"/>
    </source>
</evidence>
<dbReference type="GO" id="GO:0005886">
    <property type="term" value="C:plasma membrane"/>
    <property type="evidence" value="ECO:0007669"/>
    <property type="project" value="UniProtKB-SubCell"/>
</dbReference>
<keyword evidence="3" id="KW-1003">Cell membrane</keyword>
<evidence type="ECO:0000256" key="7">
    <source>
        <dbReference type="ARBA" id="ARBA00023136"/>
    </source>
</evidence>
<protein>
    <submittedName>
        <fullName evidence="11">Iron ABC transporter permease</fullName>
    </submittedName>
</protein>
<feature type="compositionally biased region" description="Polar residues" evidence="9">
    <location>
        <begin position="1"/>
        <end position="12"/>
    </location>
</feature>
<name>A0A370KY42_9HYPH</name>
<feature type="transmembrane region" description="Helical" evidence="8">
    <location>
        <begin position="337"/>
        <end position="358"/>
    </location>
</feature>
<organism evidence="11 12">
    <name type="scientific">Bosea caraganae</name>
    <dbReference type="NCBI Taxonomy" id="2763117"/>
    <lineage>
        <taxon>Bacteria</taxon>
        <taxon>Pseudomonadati</taxon>
        <taxon>Pseudomonadota</taxon>
        <taxon>Alphaproteobacteria</taxon>
        <taxon>Hyphomicrobiales</taxon>
        <taxon>Boseaceae</taxon>
        <taxon>Bosea</taxon>
    </lineage>
</organism>
<evidence type="ECO:0000256" key="8">
    <source>
        <dbReference type="RuleBase" id="RU363032"/>
    </source>
</evidence>
<proteinExistence type="inferred from homology"/>
<feature type="transmembrane region" description="Helical" evidence="8">
    <location>
        <begin position="224"/>
        <end position="247"/>
    </location>
</feature>
<evidence type="ECO:0000256" key="6">
    <source>
        <dbReference type="ARBA" id="ARBA00022989"/>
    </source>
</evidence>
<evidence type="ECO:0000256" key="5">
    <source>
        <dbReference type="ARBA" id="ARBA00022692"/>
    </source>
</evidence>
<gene>
    <name evidence="11" type="ORF">DWE98_27205</name>
</gene>
<evidence type="ECO:0000313" key="11">
    <source>
        <dbReference type="EMBL" id="RDJ19914.1"/>
    </source>
</evidence>
<evidence type="ECO:0000256" key="3">
    <source>
        <dbReference type="ARBA" id="ARBA00022475"/>
    </source>
</evidence>
<feature type="transmembrane region" description="Helical" evidence="8">
    <location>
        <begin position="507"/>
        <end position="528"/>
    </location>
</feature>
<keyword evidence="5 8" id="KW-0812">Transmembrane</keyword>
<dbReference type="PANTHER" id="PTHR43357:SF4">
    <property type="entry name" value="INNER MEMBRANE ABC TRANSPORTER PERMEASE PROTEIN YDCV"/>
    <property type="match status" value="1"/>
</dbReference>
<feature type="transmembrane region" description="Helical" evidence="8">
    <location>
        <begin position="561"/>
        <end position="579"/>
    </location>
</feature>
<dbReference type="SUPFAM" id="SSF161098">
    <property type="entry name" value="MetI-like"/>
    <property type="match status" value="2"/>
</dbReference>
<feature type="transmembrane region" description="Helical" evidence="8">
    <location>
        <begin position="454"/>
        <end position="473"/>
    </location>
</feature>
<keyword evidence="6 8" id="KW-1133">Transmembrane helix</keyword>
<feature type="region of interest" description="Disordered" evidence="9">
    <location>
        <begin position="1"/>
        <end position="24"/>
    </location>
</feature>
<dbReference type="EMBL" id="QQTP01000025">
    <property type="protein sequence ID" value="RDJ19914.1"/>
    <property type="molecule type" value="Genomic_DNA"/>
</dbReference>
<dbReference type="Gene3D" id="1.10.3720.10">
    <property type="entry name" value="MetI-like"/>
    <property type="match status" value="2"/>
</dbReference>
<dbReference type="GO" id="GO:0055085">
    <property type="term" value="P:transmembrane transport"/>
    <property type="evidence" value="ECO:0007669"/>
    <property type="project" value="InterPro"/>
</dbReference>
<keyword evidence="12" id="KW-1185">Reference proteome</keyword>
<feature type="transmembrane region" description="Helical" evidence="8">
    <location>
        <begin position="34"/>
        <end position="59"/>
    </location>
</feature>
<evidence type="ECO:0000256" key="9">
    <source>
        <dbReference type="SAM" id="MobiDB-lite"/>
    </source>
</evidence>
<reference evidence="12" key="1">
    <citation type="submission" date="2018-07" db="EMBL/GenBank/DDBJ databases">
        <authorList>
            <person name="Safronova V.I."/>
            <person name="Chirak E.R."/>
            <person name="Sazanova A.L."/>
        </authorList>
    </citation>
    <scope>NUCLEOTIDE SEQUENCE [LARGE SCALE GENOMIC DNA]</scope>
    <source>
        <strain evidence="12">RCAM04685</strain>
    </source>
</reference>
<feature type="transmembrane region" description="Helical" evidence="8">
    <location>
        <begin position="284"/>
        <end position="305"/>
    </location>
</feature>
<comment type="similarity">
    <text evidence="8">Belongs to the binding-protein-dependent transport system permease family.</text>
</comment>
<dbReference type="Proteomes" id="UP000255207">
    <property type="component" value="Unassembled WGS sequence"/>
</dbReference>
<feature type="transmembrane region" description="Helical" evidence="8">
    <location>
        <begin position="182"/>
        <end position="203"/>
    </location>
</feature>
<evidence type="ECO:0000259" key="10">
    <source>
        <dbReference type="PROSITE" id="PS50928"/>
    </source>
</evidence>
<dbReference type="PANTHER" id="PTHR43357">
    <property type="entry name" value="INNER MEMBRANE ABC TRANSPORTER PERMEASE PROTEIN YDCV"/>
    <property type="match status" value="1"/>
</dbReference>
<sequence>MSEQMTTASTVGIPNAGGTPKRRRGDEIGMAGKLILAGAAVVAIYLISVPLIFLLGTAFRGPADFLPFEPGSRWTLDNLWDVYLDPALYRSILPNTAIFAAGSVTITFVIAFTLAWLVERTDLPFRSAIFTAILFPLLVPTVVLAIAWTLLCAPNAGWVNVAIRGLFGVQGPGPINIFTMPGLIICQGIASTPFVFLLLCAALRTMNPSLEEASNTSGASPIVTFFKITLPVLRPGILAPLILATLLTLEQFDLPLIIGFPARVNVFTTRLFFDLNAEDQLPKYGSAAAVALLFLVIAILLLALYNYMVRRAERYVTMTGKGYRPTRLKLGRWRAPALVFVGAYLTFAAVLPALVLLWTSLTGGVTWSEATLSWTAYEKLTSDPRFWKAVVNTFIVAACSAGIATLVGALISWQILRTRFIGRNLLDFISFLSIGIPSVIAGFAVMLLYLSLPIGVYGTIWILVLAYSYRIAVTTRLSRAALMQIHAELEEASSISGAGWLDTIRRIVLPLMTPALLSSFLLLFMVGFREFTIPMMLQSDDNWVLSVVMWRLQNDRQTGEAAAVGTLIVLFVIPIIFLMRRYLLAQQNND</sequence>
<feature type="domain" description="ABC transmembrane type-1" evidence="10">
    <location>
        <begin position="93"/>
        <end position="305"/>
    </location>
</feature>
<dbReference type="AlphaFoldDB" id="A0A370KY42"/>
<dbReference type="CDD" id="cd06261">
    <property type="entry name" value="TM_PBP2"/>
    <property type="match status" value="2"/>
</dbReference>
<keyword evidence="2 8" id="KW-0813">Transport</keyword>
<evidence type="ECO:0000256" key="4">
    <source>
        <dbReference type="ARBA" id="ARBA00022519"/>
    </source>
</evidence>
<dbReference type="InterPro" id="IPR000515">
    <property type="entry name" value="MetI-like"/>
</dbReference>
<dbReference type="PROSITE" id="PS50928">
    <property type="entry name" value="ABC_TM1"/>
    <property type="match status" value="2"/>
</dbReference>
<feature type="transmembrane region" description="Helical" evidence="8">
    <location>
        <begin position="389"/>
        <end position="413"/>
    </location>
</feature>
<dbReference type="OrthoDB" id="27542at2"/>
<keyword evidence="7 8" id="KW-0472">Membrane</keyword>
<evidence type="ECO:0000313" key="12">
    <source>
        <dbReference type="Proteomes" id="UP000255207"/>
    </source>
</evidence>
<feature type="transmembrane region" description="Helical" evidence="8">
    <location>
        <begin position="129"/>
        <end position="151"/>
    </location>
</feature>
<dbReference type="Pfam" id="PF00528">
    <property type="entry name" value="BPD_transp_1"/>
    <property type="match status" value="2"/>
</dbReference>
<dbReference type="InterPro" id="IPR035906">
    <property type="entry name" value="MetI-like_sf"/>
</dbReference>
<comment type="subcellular location">
    <subcellularLocation>
        <location evidence="1">Cell inner membrane</location>
        <topology evidence="1">Multi-pass membrane protein</topology>
    </subcellularLocation>
    <subcellularLocation>
        <location evidence="8">Cell membrane</location>
        <topology evidence="8">Multi-pass membrane protein</topology>
    </subcellularLocation>
</comment>
<feature type="transmembrane region" description="Helical" evidence="8">
    <location>
        <begin position="97"/>
        <end position="117"/>
    </location>
</feature>
<keyword evidence="4" id="KW-0997">Cell inner membrane</keyword>
<accession>A0A370KY42</accession>
<feature type="domain" description="ABC transmembrane type-1" evidence="10">
    <location>
        <begin position="390"/>
        <end position="579"/>
    </location>
</feature>
<feature type="transmembrane region" description="Helical" evidence="8">
    <location>
        <begin position="425"/>
        <end position="448"/>
    </location>
</feature>